<gene>
    <name evidence="2" type="ORF">MA16_Dca004921</name>
</gene>
<keyword evidence="3" id="KW-1185">Reference proteome</keyword>
<reference evidence="2 3" key="2">
    <citation type="journal article" date="2017" name="Nature">
        <title>The Apostasia genome and the evolution of orchids.</title>
        <authorList>
            <person name="Zhang G.Q."/>
            <person name="Liu K.W."/>
            <person name="Li Z."/>
            <person name="Lohaus R."/>
            <person name="Hsiao Y.Y."/>
            <person name="Niu S.C."/>
            <person name="Wang J.Y."/>
            <person name="Lin Y.C."/>
            <person name="Xu Q."/>
            <person name="Chen L.J."/>
            <person name="Yoshida K."/>
            <person name="Fujiwara S."/>
            <person name="Wang Z.W."/>
            <person name="Zhang Y.Q."/>
            <person name="Mitsuda N."/>
            <person name="Wang M."/>
            <person name="Liu G.H."/>
            <person name="Pecoraro L."/>
            <person name="Huang H.X."/>
            <person name="Xiao X.J."/>
            <person name="Lin M."/>
            <person name="Wu X.Y."/>
            <person name="Wu W.L."/>
            <person name="Chen Y.Y."/>
            <person name="Chang S.B."/>
            <person name="Sakamoto S."/>
            <person name="Ohme-Takagi M."/>
            <person name="Yagi M."/>
            <person name="Zeng S.J."/>
            <person name="Shen C.Y."/>
            <person name="Yeh C.M."/>
            <person name="Luo Y.B."/>
            <person name="Tsai W.C."/>
            <person name="Van de Peer Y."/>
            <person name="Liu Z.J."/>
        </authorList>
    </citation>
    <scope>NUCLEOTIDE SEQUENCE [LARGE SCALE GENOMIC DNA]</scope>
    <source>
        <tissue evidence="2">The whole plant</tissue>
    </source>
</reference>
<proteinExistence type="predicted"/>
<dbReference type="AlphaFoldDB" id="A0A2I0WGD1"/>
<feature type="compositionally biased region" description="Basic and acidic residues" evidence="1">
    <location>
        <begin position="31"/>
        <end position="40"/>
    </location>
</feature>
<name>A0A2I0WGD1_9ASPA</name>
<organism evidence="2 3">
    <name type="scientific">Dendrobium catenatum</name>
    <dbReference type="NCBI Taxonomy" id="906689"/>
    <lineage>
        <taxon>Eukaryota</taxon>
        <taxon>Viridiplantae</taxon>
        <taxon>Streptophyta</taxon>
        <taxon>Embryophyta</taxon>
        <taxon>Tracheophyta</taxon>
        <taxon>Spermatophyta</taxon>
        <taxon>Magnoliopsida</taxon>
        <taxon>Liliopsida</taxon>
        <taxon>Asparagales</taxon>
        <taxon>Orchidaceae</taxon>
        <taxon>Epidendroideae</taxon>
        <taxon>Malaxideae</taxon>
        <taxon>Dendrobiinae</taxon>
        <taxon>Dendrobium</taxon>
    </lineage>
</organism>
<sequence length="212" mass="23206">MDRKNSAPLQENLMKRSQNILNAHSLWREADLQHASTREETLEEDGPPIGESSKEMESDGLDGIGEAHEMEEVIFSVGELLLCFRSNCHNFRSNRKGTSSLEENERRRAGEESERRELGRRGISFGALAWGGRIHESFALGFNSTKGAANEAGSCDVHPASTTCGDVRADGAASDPAIFGLVGSDLLHPFRLQTRAMEIVLPNADFTEVGGY</sequence>
<accession>A0A2I0WGD1</accession>
<feature type="region of interest" description="Disordered" evidence="1">
    <location>
        <begin position="94"/>
        <end position="116"/>
    </location>
</feature>
<feature type="compositionally biased region" description="Basic and acidic residues" evidence="1">
    <location>
        <begin position="103"/>
        <end position="116"/>
    </location>
</feature>
<dbReference type="Proteomes" id="UP000233837">
    <property type="component" value="Unassembled WGS sequence"/>
</dbReference>
<feature type="region of interest" description="Disordered" evidence="1">
    <location>
        <begin position="31"/>
        <end position="60"/>
    </location>
</feature>
<protein>
    <submittedName>
        <fullName evidence="2">Uncharacterized protein</fullName>
    </submittedName>
</protein>
<dbReference type="EMBL" id="KZ502668">
    <property type="protein sequence ID" value="PKU74730.1"/>
    <property type="molecule type" value="Genomic_DNA"/>
</dbReference>
<evidence type="ECO:0000313" key="2">
    <source>
        <dbReference type="EMBL" id="PKU74730.1"/>
    </source>
</evidence>
<evidence type="ECO:0000256" key="1">
    <source>
        <dbReference type="SAM" id="MobiDB-lite"/>
    </source>
</evidence>
<reference evidence="2 3" key="1">
    <citation type="journal article" date="2016" name="Sci. Rep.">
        <title>The Dendrobium catenatum Lindl. genome sequence provides insights into polysaccharide synthase, floral development and adaptive evolution.</title>
        <authorList>
            <person name="Zhang G.Q."/>
            <person name="Xu Q."/>
            <person name="Bian C."/>
            <person name="Tsai W.C."/>
            <person name="Yeh C.M."/>
            <person name="Liu K.W."/>
            <person name="Yoshida K."/>
            <person name="Zhang L.S."/>
            <person name="Chang S.B."/>
            <person name="Chen F."/>
            <person name="Shi Y."/>
            <person name="Su Y.Y."/>
            <person name="Zhang Y.Q."/>
            <person name="Chen L.J."/>
            <person name="Yin Y."/>
            <person name="Lin M."/>
            <person name="Huang H."/>
            <person name="Deng H."/>
            <person name="Wang Z.W."/>
            <person name="Zhu S.L."/>
            <person name="Zhao X."/>
            <person name="Deng C."/>
            <person name="Niu S.C."/>
            <person name="Huang J."/>
            <person name="Wang M."/>
            <person name="Liu G.H."/>
            <person name="Yang H.J."/>
            <person name="Xiao X.J."/>
            <person name="Hsiao Y.Y."/>
            <person name="Wu W.L."/>
            <person name="Chen Y.Y."/>
            <person name="Mitsuda N."/>
            <person name="Ohme-Takagi M."/>
            <person name="Luo Y.B."/>
            <person name="Van de Peer Y."/>
            <person name="Liu Z.J."/>
        </authorList>
    </citation>
    <scope>NUCLEOTIDE SEQUENCE [LARGE SCALE GENOMIC DNA]</scope>
    <source>
        <tissue evidence="2">The whole plant</tissue>
    </source>
</reference>
<evidence type="ECO:0000313" key="3">
    <source>
        <dbReference type="Proteomes" id="UP000233837"/>
    </source>
</evidence>